<comment type="caution">
    <text evidence="1">The sequence shown here is derived from an EMBL/GenBank/DDBJ whole genome shotgun (WGS) entry which is preliminary data.</text>
</comment>
<evidence type="ECO:0000313" key="2">
    <source>
        <dbReference type="Proteomes" id="UP001227126"/>
    </source>
</evidence>
<dbReference type="Gene3D" id="3.30.1360.120">
    <property type="entry name" value="Probable tRNA modification gtpase trme, domain 1"/>
    <property type="match status" value="1"/>
</dbReference>
<protein>
    <submittedName>
        <fullName evidence="1">Sarcosine oxidase subunit gamma</fullName>
    </submittedName>
</protein>
<accession>A0ABT7FJZ6</accession>
<dbReference type="EMBL" id="JASNJE010000038">
    <property type="protein sequence ID" value="MDK3075469.1"/>
    <property type="molecule type" value="Genomic_DNA"/>
</dbReference>
<dbReference type="Proteomes" id="UP001227126">
    <property type="component" value="Unassembled WGS sequence"/>
</dbReference>
<organism evidence="1 2">
    <name type="scientific">Sedimentitalea xiamensis</name>
    <dbReference type="NCBI Taxonomy" id="3050037"/>
    <lineage>
        <taxon>Bacteria</taxon>
        <taxon>Pseudomonadati</taxon>
        <taxon>Pseudomonadota</taxon>
        <taxon>Alphaproteobacteria</taxon>
        <taxon>Rhodobacterales</taxon>
        <taxon>Paracoccaceae</taxon>
        <taxon>Sedimentitalea</taxon>
    </lineage>
</organism>
<keyword evidence="2" id="KW-1185">Reference proteome</keyword>
<reference evidence="1 2" key="1">
    <citation type="submission" date="2023-05" db="EMBL/GenBank/DDBJ databases">
        <title>Sedimentitalea sp. nov. JM2-8.</title>
        <authorList>
            <person name="Huang J."/>
        </authorList>
    </citation>
    <scope>NUCLEOTIDE SEQUENCE [LARGE SCALE GENOMIC DNA]</scope>
    <source>
        <strain evidence="1 2">JM2-8</strain>
    </source>
</reference>
<evidence type="ECO:0000313" key="1">
    <source>
        <dbReference type="EMBL" id="MDK3075469.1"/>
    </source>
</evidence>
<name>A0ABT7FJZ6_9RHOB</name>
<dbReference type="Gene3D" id="3.30.70.1520">
    <property type="entry name" value="Heterotetrameric sarcosine oxidase"/>
    <property type="match status" value="1"/>
</dbReference>
<dbReference type="InterPro" id="IPR027266">
    <property type="entry name" value="TrmE/GcvT-like"/>
</dbReference>
<dbReference type="SUPFAM" id="SSF103025">
    <property type="entry name" value="Folate-binding domain"/>
    <property type="match status" value="1"/>
</dbReference>
<sequence length="181" mass="19478">MIELTSRTPCNGLQLLETAACSLTEVDPGRLTIMVPFRGQGADLSARLKSAHGMTLPGPNRATGKDGNRAIWFGRRQVMLAGSEPAPGLSGHAVLVDQSDAWAVVRLQGPQATDVLARLVPVDLRPRHFKRGHTVRTDLMRMNVSITRVADAAFLIMAFRSMAATLVHDLKTAMEGVAARG</sequence>
<proteinExistence type="predicted"/>
<gene>
    <name evidence="1" type="ORF">QO034_20550</name>
</gene>